<comment type="subcellular location">
    <subcellularLocation>
        <location evidence="1 12">Cytoplasm</location>
    </subcellularLocation>
</comment>
<gene>
    <name evidence="14" type="ORF">HMPREF0444_0334</name>
</gene>
<evidence type="ECO:0000259" key="13">
    <source>
        <dbReference type="Pfam" id="PF04452"/>
    </source>
</evidence>
<evidence type="ECO:0000256" key="7">
    <source>
        <dbReference type="ARBA" id="ARBA00022603"/>
    </source>
</evidence>
<keyword evidence="5 12" id="KW-0963">Cytoplasm</keyword>
<proteinExistence type="inferred from homology"/>
<evidence type="ECO:0000256" key="2">
    <source>
        <dbReference type="ARBA" id="ARBA00005528"/>
    </source>
</evidence>
<sequence length="249" mass="28426">MQRYFVKGIVSETTHSLEFSKEQIHQLKKVMRMKVEEQFEVVDENSTLAIVELVCLEPFEVRVIKTLNQKVELPVFTAIAVGLSKGDKLDWIVQKATELGVNEIIPIEMSRNVVKWNKDKASKKTERLQKIAEEASEQSHRLKLPFVSEVMTIDSLIEYTKTYHQKLIAYEEAAKEGERVQLVKSLQALKEGEKIVFVFGPEGGIDEKEVAKLQMNEFHTCSLGPRILRAETAPLYALSALSYQCEILQ</sequence>
<evidence type="ECO:0000256" key="10">
    <source>
        <dbReference type="ARBA" id="ARBA00025699"/>
    </source>
</evidence>
<dbReference type="InterPro" id="IPR006700">
    <property type="entry name" value="RsmE"/>
</dbReference>
<dbReference type="SUPFAM" id="SSF75217">
    <property type="entry name" value="alpha/beta knot"/>
    <property type="match status" value="1"/>
</dbReference>
<protein>
    <recommendedName>
        <fullName evidence="4 12">Ribosomal RNA small subunit methyltransferase E</fullName>
        <ecNumber evidence="3 12">2.1.1.193</ecNumber>
    </recommendedName>
</protein>
<dbReference type="GO" id="GO:0005737">
    <property type="term" value="C:cytoplasm"/>
    <property type="evidence" value="ECO:0007669"/>
    <property type="project" value="UniProtKB-SubCell"/>
</dbReference>
<evidence type="ECO:0000313" key="15">
    <source>
        <dbReference type="Proteomes" id="UP000005926"/>
    </source>
</evidence>
<dbReference type="NCBIfam" id="NF008691">
    <property type="entry name" value="PRK11713.1-4"/>
    <property type="match status" value="1"/>
</dbReference>
<evidence type="ECO:0000256" key="8">
    <source>
        <dbReference type="ARBA" id="ARBA00022679"/>
    </source>
</evidence>
<evidence type="ECO:0000256" key="9">
    <source>
        <dbReference type="ARBA" id="ARBA00022691"/>
    </source>
</evidence>
<evidence type="ECO:0000256" key="12">
    <source>
        <dbReference type="PIRNR" id="PIRNR015601"/>
    </source>
</evidence>
<organism evidence="14 15">
    <name type="scientific">Granulicatella adiacens ATCC 49175</name>
    <dbReference type="NCBI Taxonomy" id="638301"/>
    <lineage>
        <taxon>Bacteria</taxon>
        <taxon>Bacillati</taxon>
        <taxon>Bacillota</taxon>
        <taxon>Bacilli</taxon>
        <taxon>Lactobacillales</taxon>
        <taxon>Carnobacteriaceae</taxon>
        <taxon>Granulicatella</taxon>
    </lineage>
</organism>
<comment type="similarity">
    <text evidence="2 12">Belongs to the RNA methyltransferase RsmE family.</text>
</comment>
<dbReference type="Pfam" id="PF04452">
    <property type="entry name" value="Methyltrans_RNA"/>
    <property type="match status" value="1"/>
</dbReference>
<evidence type="ECO:0000256" key="5">
    <source>
        <dbReference type="ARBA" id="ARBA00022490"/>
    </source>
</evidence>
<comment type="catalytic activity">
    <reaction evidence="11 12">
        <text>uridine(1498) in 16S rRNA + S-adenosyl-L-methionine = N(3)-methyluridine(1498) in 16S rRNA + S-adenosyl-L-homocysteine + H(+)</text>
        <dbReference type="Rhea" id="RHEA:42920"/>
        <dbReference type="Rhea" id="RHEA-COMP:10283"/>
        <dbReference type="Rhea" id="RHEA-COMP:10284"/>
        <dbReference type="ChEBI" id="CHEBI:15378"/>
        <dbReference type="ChEBI" id="CHEBI:57856"/>
        <dbReference type="ChEBI" id="CHEBI:59789"/>
        <dbReference type="ChEBI" id="CHEBI:65315"/>
        <dbReference type="ChEBI" id="CHEBI:74502"/>
        <dbReference type="EC" id="2.1.1.193"/>
    </reaction>
</comment>
<dbReference type="EMBL" id="ACKZ01000008">
    <property type="protein sequence ID" value="EEW38090.1"/>
    <property type="molecule type" value="Genomic_DNA"/>
</dbReference>
<feature type="domain" description="Ribosomal RNA small subunit methyltransferase E methyltransferase" evidence="13">
    <location>
        <begin position="72"/>
        <end position="241"/>
    </location>
</feature>
<dbReference type="InterPro" id="IPR046886">
    <property type="entry name" value="RsmE_MTase_dom"/>
</dbReference>
<dbReference type="PANTHER" id="PTHR30027:SF3">
    <property type="entry name" value="16S RRNA (URACIL(1498)-N(3))-METHYLTRANSFERASE"/>
    <property type="match status" value="1"/>
</dbReference>
<comment type="function">
    <text evidence="10 12">Specifically methylates the N3 position of the uracil ring of uridine 1498 (m3U1498) in 16S rRNA. Acts on the fully assembled 30S ribosomal subunit.</text>
</comment>
<reference evidence="14 15" key="1">
    <citation type="submission" date="2009-08" db="EMBL/GenBank/DDBJ databases">
        <authorList>
            <person name="Muzny D."/>
            <person name="Qin X."/>
            <person name="Deng J."/>
            <person name="Jiang H."/>
            <person name="Liu Y."/>
            <person name="Qu J."/>
            <person name="Song X.-Z."/>
            <person name="Zhang L."/>
            <person name="Thornton R."/>
            <person name="Coyle M."/>
            <person name="Francisco L."/>
            <person name="Jackson L."/>
            <person name="Javaid M."/>
            <person name="Korchina V."/>
            <person name="Kovar C."/>
            <person name="Mata R."/>
            <person name="Mathew T."/>
            <person name="Ngo R."/>
            <person name="Nguyen L."/>
            <person name="Nguyen N."/>
            <person name="Okwuonu G."/>
            <person name="Ongeri F."/>
            <person name="Pham C."/>
            <person name="Simmons D."/>
            <person name="Wilczek-Boney K."/>
            <person name="Hale W."/>
            <person name="Jakkamsetti A."/>
            <person name="Pham P."/>
            <person name="Ruth R."/>
            <person name="San Lucas F."/>
            <person name="Warren J."/>
            <person name="Zhang J."/>
            <person name="Zhao Z."/>
            <person name="Zhou C."/>
            <person name="Zhu D."/>
            <person name="Lee S."/>
            <person name="Bess C."/>
            <person name="Blankenburg K."/>
            <person name="Forbes L."/>
            <person name="Fu Q."/>
            <person name="Gubbala S."/>
            <person name="Hirani K."/>
            <person name="Jayaseelan J.C."/>
            <person name="Lara F."/>
            <person name="Munidasa M."/>
            <person name="Palculict T."/>
            <person name="Patil S."/>
            <person name="Pu L.-L."/>
            <person name="Saada N."/>
            <person name="Tang L."/>
            <person name="Weissenberger G."/>
            <person name="Zhu Y."/>
            <person name="Hemphill L."/>
            <person name="Shang Y."/>
            <person name="Youmans B."/>
            <person name="Ayvaz T."/>
            <person name="Ross M."/>
            <person name="Santibanez J."/>
            <person name="Aqrawi P."/>
            <person name="Gross S."/>
            <person name="Joshi V."/>
            <person name="Fowler G."/>
            <person name="Nazareth L."/>
            <person name="Reid J."/>
            <person name="Worley K."/>
            <person name="Petrosino J."/>
            <person name="Highlander S."/>
            <person name="Gibbs R."/>
        </authorList>
    </citation>
    <scope>NUCLEOTIDE SEQUENCE [LARGE SCALE GENOMIC DNA]</scope>
    <source>
        <strain evidence="14 15">ATCC 49175</strain>
    </source>
</reference>
<dbReference type="NCBIfam" id="TIGR00046">
    <property type="entry name" value="RsmE family RNA methyltransferase"/>
    <property type="match status" value="1"/>
</dbReference>
<keyword evidence="6 12" id="KW-0698">rRNA processing</keyword>
<dbReference type="AlphaFoldDB" id="C8NEI9"/>
<dbReference type="InterPro" id="IPR029026">
    <property type="entry name" value="tRNA_m1G_MTases_N"/>
</dbReference>
<dbReference type="PANTHER" id="PTHR30027">
    <property type="entry name" value="RIBOSOMAL RNA SMALL SUBUNIT METHYLTRANSFERASE E"/>
    <property type="match status" value="1"/>
</dbReference>
<dbReference type="EC" id="2.1.1.193" evidence="3 12"/>
<dbReference type="InterPro" id="IPR029028">
    <property type="entry name" value="Alpha/beta_knot_MTases"/>
</dbReference>
<dbReference type="SUPFAM" id="SSF88697">
    <property type="entry name" value="PUA domain-like"/>
    <property type="match status" value="1"/>
</dbReference>
<accession>C8NEI9</accession>
<dbReference type="RefSeq" id="WP_005605367.1">
    <property type="nucleotide sequence ID" value="NZ_CP102283.1"/>
</dbReference>
<dbReference type="PIRSF" id="PIRSF015601">
    <property type="entry name" value="MTase_slr0722"/>
    <property type="match status" value="1"/>
</dbReference>
<evidence type="ECO:0000256" key="6">
    <source>
        <dbReference type="ARBA" id="ARBA00022552"/>
    </source>
</evidence>
<keyword evidence="9 12" id="KW-0949">S-adenosyl-L-methionine</keyword>
<evidence type="ECO:0000256" key="11">
    <source>
        <dbReference type="ARBA" id="ARBA00047944"/>
    </source>
</evidence>
<dbReference type="Proteomes" id="UP000005926">
    <property type="component" value="Unassembled WGS sequence"/>
</dbReference>
<keyword evidence="8 12" id="KW-0808">Transferase</keyword>
<evidence type="ECO:0000256" key="3">
    <source>
        <dbReference type="ARBA" id="ARBA00012328"/>
    </source>
</evidence>
<keyword evidence="15" id="KW-1185">Reference proteome</keyword>
<dbReference type="GO" id="GO:0070475">
    <property type="term" value="P:rRNA base methylation"/>
    <property type="evidence" value="ECO:0007669"/>
    <property type="project" value="TreeGrafter"/>
</dbReference>
<dbReference type="InterPro" id="IPR015947">
    <property type="entry name" value="PUA-like_sf"/>
</dbReference>
<dbReference type="Gene3D" id="3.40.1280.10">
    <property type="match status" value="1"/>
</dbReference>
<dbReference type="STRING" id="638301.HMPREF0444_0334"/>
<dbReference type="eggNOG" id="COG1385">
    <property type="taxonomic scope" value="Bacteria"/>
</dbReference>
<dbReference type="GO" id="GO:0070042">
    <property type="term" value="F:rRNA (uridine-N3-)-methyltransferase activity"/>
    <property type="evidence" value="ECO:0007669"/>
    <property type="project" value="TreeGrafter"/>
</dbReference>
<keyword evidence="7 12" id="KW-0489">Methyltransferase</keyword>
<dbReference type="HOGENOM" id="CLU_067442_3_0_9"/>
<dbReference type="GeneID" id="78411398"/>
<comment type="caution">
    <text evidence="14">The sequence shown here is derived from an EMBL/GenBank/DDBJ whole genome shotgun (WGS) entry which is preliminary data.</text>
</comment>
<name>C8NEI9_9LACT</name>
<evidence type="ECO:0000256" key="4">
    <source>
        <dbReference type="ARBA" id="ARBA00013673"/>
    </source>
</evidence>
<evidence type="ECO:0000313" key="14">
    <source>
        <dbReference type="EMBL" id="EEW38090.1"/>
    </source>
</evidence>
<evidence type="ECO:0000256" key="1">
    <source>
        <dbReference type="ARBA" id="ARBA00004496"/>
    </source>
</evidence>
<dbReference type="CDD" id="cd18084">
    <property type="entry name" value="RsmE-like"/>
    <property type="match status" value="1"/>
</dbReference>